<dbReference type="SUPFAM" id="SSF53474">
    <property type="entry name" value="alpha/beta-Hydrolases"/>
    <property type="match status" value="1"/>
</dbReference>
<evidence type="ECO:0000313" key="2">
    <source>
        <dbReference type="EMBL" id="KAH3671896.1"/>
    </source>
</evidence>
<feature type="domain" description="Tyrosine specific protein phosphatases" evidence="1">
    <location>
        <begin position="455"/>
        <end position="501"/>
    </location>
</feature>
<dbReference type="Gene3D" id="3.90.190.10">
    <property type="entry name" value="Protein tyrosine phosphatase superfamily"/>
    <property type="match status" value="1"/>
</dbReference>
<reference evidence="2" key="2">
    <citation type="submission" date="2021-01" db="EMBL/GenBank/DDBJ databases">
        <authorList>
            <person name="Schikora-Tamarit M.A."/>
        </authorList>
    </citation>
    <scope>NUCLEOTIDE SEQUENCE</scope>
    <source>
        <strain evidence="2">CBS6075</strain>
    </source>
</reference>
<reference evidence="2" key="1">
    <citation type="journal article" date="2021" name="Open Biol.">
        <title>Shared evolutionary footprints suggest mitochondrial oxidative damage underlies multiple complex I losses in fungi.</title>
        <authorList>
            <person name="Schikora-Tamarit M.A."/>
            <person name="Marcet-Houben M."/>
            <person name="Nosek J."/>
            <person name="Gabaldon T."/>
        </authorList>
    </citation>
    <scope>NUCLEOTIDE SEQUENCE</scope>
    <source>
        <strain evidence="2">CBS6075</strain>
    </source>
</reference>
<keyword evidence="3" id="KW-1185">Reference proteome</keyword>
<sequence length="616" mass="69611">MTSELQLDYEENYNVPVLGDPEQVVSTVLTIPPALYLDEFKYNLPPATRRLIIFLHGIGAHKNFGFQPELVRTVTKELGVYTARFDFRGCGDSSPGDPQARTLEQDVEDLDSVIEFFSSGGHQGTPLNVDVICGHSRGVIAMFNWALRQQTLKKPQVYNLINLAGRFDGRGYERKALKTHPDYKEKGGFNLSGYVNGRYRDVWCSLREIESVSSQDMNKVANLDGLVQVLNVYGSVDEVIPPEDKYSYEKVLGKRGKLVVIDKANHNFFGCQVYDDPNSPDYQLRDGNVIIDNKPYPLKRSRKAIDYSGELTKIVLDWLSPEASSQRFYESSLYIDANTPRWINVDGLSNVRDLGGWKTINGDKVRSRLLFRCADPGRITDSGIQTLHELKIKAVFDLRSHEERDEVGSLEIPGATNFHVPAFDANLSPLQAIKHYVYLLTSWSTYLQVYKDVLESGVEAFKTVFEFLRDHPDEPIVFHCTAGKDRTGVAGMLILLLAGVDPWIVAREYELTAVGLKPDHDTIRSKFFTALKKMPESDSKTRLIQGVVRGRANWDFEEDGFQNLISSRYEALRATIDWVNEHYGGVEKYLSDRVGLQDVDLVRAHLLAPKPSITEI</sequence>
<dbReference type="PROSITE" id="PS00383">
    <property type="entry name" value="TYR_PHOSPHATASE_1"/>
    <property type="match status" value="1"/>
</dbReference>
<gene>
    <name evidence="2" type="ORF">OGAPHI_000082</name>
</gene>
<dbReference type="PANTHER" id="PTHR31126:SF1">
    <property type="entry name" value="TYROSINE SPECIFIC PROTEIN PHOSPHATASES DOMAIN-CONTAINING PROTEIN"/>
    <property type="match status" value="1"/>
</dbReference>
<protein>
    <recommendedName>
        <fullName evidence="1">Tyrosine specific protein phosphatases domain-containing protein</fullName>
    </recommendedName>
</protein>
<accession>A0A9P8TAH8</accession>
<dbReference type="PANTHER" id="PTHR31126">
    <property type="entry name" value="TYROSINE-PROTEIN PHOSPHATASE"/>
    <property type="match status" value="1"/>
</dbReference>
<dbReference type="PROSITE" id="PS50056">
    <property type="entry name" value="TYR_PHOSPHATASE_2"/>
    <property type="match status" value="1"/>
</dbReference>
<dbReference type="RefSeq" id="XP_046065011.1">
    <property type="nucleotide sequence ID" value="XM_046208976.1"/>
</dbReference>
<comment type="caution">
    <text evidence="2">The sequence shown here is derived from an EMBL/GenBank/DDBJ whole genome shotgun (WGS) entry which is preliminary data.</text>
</comment>
<dbReference type="Gene3D" id="3.40.50.1820">
    <property type="entry name" value="alpha/beta hydrolase"/>
    <property type="match status" value="1"/>
</dbReference>
<dbReference type="Pfam" id="PF13350">
    <property type="entry name" value="Y_phosphatase3"/>
    <property type="match status" value="1"/>
</dbReference>
<dbReference type="AlphaFoldDB" id="A0A9P8TAH8"/>
<dbReference type="InterPro" id="IPR022742">
    <property type="entry name" value="Hydrolase_4"/>
</dbReference>
<dbReference type="Proteomes" id="UP000769157">
    <property type="component" value="Unassembled WGS sequence"/>
</dbReference>
<proteinExistence type="predicted"/>
<organism evidence="2 3">
    <name type="scientific">Ogataea philodendri</name>
    <dbReference type="NCBI Taxonomy" id="1378263"/>
    <lineage>
        <taxon>Eukaryota</taxon>
        <taxon>Fungi</taxon>
        <taxon>Dikarya</taxon>
        <taxon>Ascomycota</taxon>
        <taxon>Saccharomycotina</taxon>
        <taxon>Pichiomycetes</taxon>
        <taxon>Pichiales</taxon>
        <taxon>Pichiaceae</taxon>
        <taxon>Ogataea</taxon>
    </lineage>
</organism>
<name>A0A9P8TAH8_9ASCO</name>
<dbReference type="SUPFAM" id="SSF52799">
    <property type="entry name" value="(Phosphotyrosine protein) phosphatases II"/>
    <property type="match status" value="1"/>
</dbReference>
<dbReference type="EMBL" id="JAEUBE010000042">
    <property type="protein sequence ID" value="KAH3671896.1"/>
    <property type="molecule type" value="Genomic_DNA"/>
</dbReference>
<dbReference type="InterPro" id="IPR000387">
    <property type="entry name" value="Tyr_Pase_dom"/>
</dbReference>
<evidence type="ECO:0000313" key="3">
    <source>
        <dbReference type="Proteomes" id="UP000769157"/>
    </source>
</evidence>
<dbReference type="OrthoDB" id="449382at2759"/>
<dbReference type="GO" id="GO:0004721">
    <property type="term" value="F:phosphoprotein phosphatase activity"/>
    <property type="evidence" value="ECO:0007669"/>
    <property type="project" value="InterPro"/>
</dbReference>
<dbReference type="InterPro" id="IPR026893">
    <property type="entry name" value="Tyr/Ser_Pase_IphP-type"/>
</dbReference>
<dbReference type="InterPro" id="IPR029021">
    <property type="entry name" value="Prot-tyrosine_phosphatase-like"/>
</dbReference>
<dbReference type="InterPro" id="IPR029058">
    <property type="entry name" value="AB_hydrolase_fold"/>
</dbReference>
<dbReference type="GeneID" id="70232050"/>
<dbReference type="Pfam" id="PF12146">
    <property type="entry name" value="Hydrolase_4"/>
    <property type="match status" value="1"/>
</dbReference>
<evidence type="ECO:0000259" key="1">
    <source>
        <dbReference type="PROSITE" id="PS50056"/>
    </source>
</evidence>
<dbReference type="InterPro" id="IPR016130">
    <property type="entry name" value="Tyr_Pase_AS"/>
</dbReference>